<feature type="region of interest" description="Disordered" evidence="1">
    <location>
        <begin position="242"/>
        <end position="273"/>
    </location>
</feature>
<feature type="transmembrane region" description="Helical" evidence="2">
    <location>
        <begin position="12"/>
        <end position="34"/>
    </location>
</feature>
<sequence length="273" mass="30991">MSPLAPAHDFLAARAVIGAFQVGIGITIMSRYILRIRDTTRLRRTGATLLGATMQISGMNEMLNTIYPLKNPYYIEIRQARMQAAINDIPQSSWFGPENFMPMRFTDYIEEWIALTDLRVAWEFFKASDPMVLFKRNLADYKSEVESKHIDNGTMGDRVIRILNEPVDPKAKALPADQVPKVDTKDALKHIFTALEVDIETSWEKITPLLKAVAIVNALPPKAIPRFLTKDYQGHNGKEHVRMNFDGISDETSNREKEGLAEDLAEEQNEIQK</sequence>
<keyword evidence="4" id="KW-1185">Reference proteome</keyword>
<protein>
    <submittedName>
        <fullName evidence="3">Uncharacterized protein</fullName>
    </submittedName>
</protein>
<organism evidence="3 4">
    <name type="scientific">[Candida] arabinofermentans NRRL YB-2248</name>
    <dbReference type="NCBI Taxonomy" id="983967"/>
    <lineage>
        <taxon>Eukaryota</taxon>
        <taxon>Fungi</taxon>
        <taxon>Dikarya</taxon>
        <taxon>Ascomycota</taxon>
        <taxon>Saccharomycotina</taxon>
        <taxon>Pichiomycetes</taxon>
        <taxon>Pichiales</taxon>
        <taxon>Pichiaceae</taxon>
        <taxon>Ogataea</taxon>
        <taxon>Ogataea/Candida clade</taxon>
    </lineage>
</organism>
<name>A0A1E4T2G3_9ASCO</name>
<keyword evidence="2" id="KW-1133">Transmembrane helix</keyword>
<evidence type="ECO:0000256" key="1">
    <source>
        <dbReference type="SAM" id="MobiDB-lite"/>
    </source>
</evidence>
<dbReference type="AlphaFoldDB" id="A0A1E4T2G3"/>
<gene>
    <name evidence="3" type="ORF">CANARDRAFT_7303</name>
</gene>
<evidence type="ECO:0000313" key="3">
    <source>
        <dbReference type="EMBL" id="ODV85943.1"/>
    </source>
</evidence>
<evidence type="ECO:0000256" key="2">
    <source>
        <dbReference type="SAM" id="Phobius"/>
    </source>
</evidence>
<dbReference type="EMBL" id="KV453851">
    <property type="protein sequence ID" value="ODV85943.1"/>
    <property type="molecule type" value="Genomic_DNA"/>
</dbReference>
<keyword evidence="2" id="KW-0812">Transmembrane</keyword>
<evidence type="ECO:0000313" key="4">
    <source>
        <dbReference type="Proteomes" id="UP000094801"/>
    </source>
</evidence>
<proteinExistence type="predicted"/>
<keyword evidence="2" id="KW-0472">Membrane</keyword>
<reference evidence="4" key="1">
    <citation type="submission" date="2016-04" db="EMBL/GenBank/DDBJ databases">
        <title>Comparative genomics of biotechnologically important yeasts.</title>
        <authorList>
            <consortium name="DOE Joint Genome Institute"/>
            <person name="Riley R."/>
            <person name="Haridas S."/>
            <person name="Wolfe K.H."/>
            <person name="Lopes M.R."/>
            <person name="Hittinger C.T."/>
            <person name="Goker M."/>
            <person name="Salamov A."/>
            <person name="Wisecaver J."/>
            <person name="Long T.M."/>
            <person name="Aerts A.L."/>
            <person name="Barry K."/>
            <person name="Choi C."/>
            <person name="Clum A."/>
            <person name="Coughlan A.Y."/>
            <person name="Deshpande S."/>
            <person name="Douglass A.P."/>
            <person name="Hanson S.J."/>
            <person name="Klenk H.-P."/>
            <person name="Labutti K."/>
            <person name="Lapidus A."/>
            <person name="Lindquist E."/>
            <person name="Lipzen A."/>
            <person name="Meier-Kolthoff J.P."/>
            <person name="Ohm R.A."/>
            <person name="Otillar R.P."/>
            <person name="Pangilinan J."/>
            <person name="Peng Y."/>
            <person name="Rokas A."/>
            <person name="Rosa C.A."/>
            <person name="Scheuner C."/>
            <person name="Sibirny A.A."/>
            <person name="Slot J.C."/>
            <person name="Stielow J.B."/>
            <person name="Sun H."/>
            <person name="Kurtzman C.P."/>
            <person name="Blackwell M."/>
            <person name="Grigoriev I.V."/>
            <person name="Jeffries T.W."/>
        </authorList>
    </citation>
    <scope>NUCLEOTIDE SEQUENCE [LARGE SCALE GENOMIC DNA]</scope>
    <source>
        <strain evidence="4">NRRL YB-2248</strain>
    </source>
</reference>
<accession>A0A1E4T2G3</accession>
<feature type="compositionally biased region" description="Acidic residues" evidence="1">
    <location>
        <begin position="261"/>
        <end position="273"/>
    </location>
</feature>
<dbReference type="Proteomes" id="UP000094801">
    <property type="component" value="Unassembled WGS sequence"/>
</dbReference>